<reference evidence="2" key="1">
    <citation type="submission" date="2022-05" db="EMBL/GenBank/DDBJ databases">
        <title>The Musa troglodytarum L. genome provides insights into the mechanism of non-climacteric behaviour and enrichment of carotenoids.</title>
        <authorList>
            <person name="Wang J."/>
        </authorList>
    </citation>
    <scope>NUCLEOTIDE SEQUENCE</scope>
    <source>
        <tissue evidence="2">Leaf</tissue>
    </source>
</reference>
<dbReference type="EMBL" id="CP097503">
    <property type="protein sequence ID" value="URD82111.1"/>
    <property type="molecule type" value="Genomic_DNA"/>
</dbReference>
<dbReference type="EMBL" id="CP097503">
    <property type="protein sequence ID" value="URD82108.1"/>
    <property type="molecule type" value="Genomic_DNA"/>
</dbReference>
<dbReference type="EMBL" id="CP097503">
    <property type="protein sequence ID" value="URD82113.1"/>
    <property type="molecule type" value="Genomic_DNA"/>
</dbReference>
<feature type="region of interest" description="Disordered" evidence="1">
    <location>
        <begin position="56"/>
        <end position="90"/>
    </location>
</feature>
<evidence type="ECO:0000256" key="1">
    <source>
        <dbReference type="SAM" id="MobiDB-lite"/>
    </source>
</evidence>
<keyword evidence="3" id="KW-1185">Reference proteome</keyword>
<dbReference type="EMBL" id="CP097503">
    <property type="protein sequence ID" value="URD82107.1"/>
    <property type="molecule type" value="Genomic_DNA"/>
</dbReference>
<sequence>MNKGWGGLMGIDGFMNVEEAVKSANIMTSCSALPLTNAEASGDKRDRGEESLNLLEKKVGAEKTKKKGCKKPPKPPGLPSRHLWMPLIRS</sequence>
<gene>
    <name evidence="2" type="ORF">MUK42_02329</name>
</gene>
<name>A0A9E7EUM3_9LILI</name>
<feature type="compositionally biased region" description="Basic residues" evidence="1">
    <location>
        <begin position="64"/>
        <end position="73"/>
    </location>
</feature>
<dbReference type="OrthoDB" id="1899142at2759"/>
<proteinExistence type="predicted"/>
<evidence type="ECO:0000313" key="3">
    <source>
        <dbReference type="Proteomes" id="UP001055439"/>
    </source>
</evidence>
<organism evidence="2 3">
    <name type="scientific">Musa troglodytarum</name>
    <name type="common">fe'i banana</name>
    <dbReference type="NCBI Taxonomy" id="320322"/>
    <lineage>
        <taxon>Eukaryota</taxon>
        <taxon>Viridiplantae</taxon>
        <taxon>Streptophyta</taxon>
        <taxon>Embryophyta</taxon>
        <taxon>Tracheophyta</taxon>
        <taxon>Spermatophyta</taxon>
        <taxon>Magnoliopsida</taxon>
        <taxon>Liliopsida</taxon>
        <taxon>Zingiberales</taxon>
        <taxon>Musaceae</taxon>
        <taxon>Musa</taxon>
    </lineage>
</organism>
<dbReference type="AlphaFoldDB" id="A0A9E7EUM3"/>
<accession>A0A9E7EUM3</accession>
<dbReference type="EMBL" id="CP097503">
    <property type="protein sequence ID" value="URD82109.1"/>
    <property type="molecule type" value="Genomic_DNA"/>
</dbReference>
<evidence type="ECO:0000313" key="2">
    <source>
        <dbReference type="EMBL" id="URD82113.1"/>
    </source>
</evidence>
<dbReference type="Proteomes" id="UP001055439">
    <property type="component" value="Chromosome 10"/>
</dbReference>
<protein>
    <submittedName>
        <fullName evidence="2">Uncharacterized protein</fullName>
    </submittedName>
</protein>